<evidence type="ECO:0000313" key="7">
    <source>
        <dbReference type="EMBL" id="CAE0431305.1"/>
    </source>
</evidence>
<dbReference type="Gene3D" id="4.10.1000.10">
    <property type="entry name" value="Zinc finger, CCCH-type"/>
    <property type="match status" value="1"/>
</dbReference>
<keyword evidence="2 4" id="KW-0863">Zinc-finger</keyword>
<dbReference type="InterPro" id="IPR039136">
    <property type="entry name" value="NUFIP1-like"/>
</dbReference>
<keyword evidence="3 4" id="KW-0862">Zinc</keyword>
<dbReference type="GO" id="GO:0005634">
    <property type="term" value="C:nucleus"/>
    <property type="evidence" value="ECO:0007669"/>
    <property type="project" value="TreeGrafter"/>
</dbReference>
<dbReference type="InterPro" id="IPR036855">
    <property type="entry name" value="Znf_CCCH_sf"/>
</dbReference>
<feature type="region of interest" description="Disordered" evidence="5">
    <location>
        <begin position="173"/>
        <end position="192"/>
    </location>
</feature>
<protein>
    <recommendedName>
        <fullName evidence="6">C3H1-type domain-containing protein</fullName>
    </recommendedName>
</protein>
<dbReference type="AlphaFoldDB" id="A0A6S8A8W3"/>
<accession>A0A6S8A8W3</accession>
<gene>
    <name evidence="7" type="ORF">ASTO00021_LOCUS1642</name>
    <name evidence="8" type="ORF">ASTO00021_LOCUS1644</name>
</gene>
<feature type="region of interest" description="Disordered" evidence="5">
    <location>
        <begin position="201"/>
        <end position="224"/>
    </location>
</feature>
<feature type="zinc finger region" description="C3H1-type" evidence="4">
    <location>
        <begin position="322"/>
        <end position="349"/>
    </location>
</feature>
<feature type="region of interest" description="Disordered" evidence="5">
    <location>
        <begin position="280"/>
        <end position="318"/>
    </location>
</feature>
<dbReference type="InterPro" id="IPR019496">
    <property type="entry name" value="NUFIP1_cons_dom"/>
</dbReference>
<dbReference type="PANTHER" id="PTHR13309">
    <property type="entry name" value="NUCLEAR FRAGILE X MENTAL RETARDATION PROTEIN INTERACTING PROTEIN 1"/>
    <property type="match status" value="1"/>
</dbReference>
<dbReference type="Pfam" id="PF10453">
    <property type="entry name" value="NUFIP1"/>
    <property type="match status" value="1"/>
</dbReference>
<keyword evidence="1 4" id="KW-0479">Metal-binding</keyword>
<feature type="compositionally biased region" description="Basic residues" evidence="5">
    <location>
        <begin position="134"/>
        <end position="144"/>
    </location>
</feature>
<feature type="domain" description="C3H1-type" evidence="6">
    <location>
        <begin position="322"/>
        <end position="349"/>
    </location>
</feature>
<evidence type="ECO:0000256" key="4">
    <source>
        <dbReference type="PROSITE-ProRule" id="PRU00723"/>
    </source>
</evidence>
<dbReference type="InterPro" id="IPR000571">
    <property type="entry name" value="Znf_CCCH"/>
</dbReference>
<evidence type="ECO:0000256" key="3">
    <source>
        <dbReference type="ARBA" id="ARBA00022833"/>
    </source>
</evidence>
<evidence type="ECO:0000256" key="2">
    <source>
        <dbReference type="ARBA" id="ARBA00022771"/>
    </source>
</evidence>
<evidence type="ECO:0000256" key="1">
    <source>
        <dbReference type="ARBA" id="ARBA00022723"/>
    </source>
</evidence>
<evidence type="ECO:0000313" key="8">
    <source>
        <dbReference type="EMBL" id="CAE0431307.1"/>
    </source>
</evidence>
<sequence>MSSREHSRKPAANSAGYSPVAAQDSRRNLYPQPPDSGNYLARNSGNQNGFGAYYYNNSTHGAPGLQVNYYAPYQPSPYQPSPYQQYPYPHHPYHGHGQYHSQTSTYGEYQEWYHQPRQQGIQFPNRGEQLRHNGNSRKKKHKERQHNQQHGSNKFAPKAFDLARVETDYPQTNSAPDYQDHLGPAKNSVEGSNERYMRNHNEKGRKRGKGNQWKIRGGGKKHKNDAEMFVDPKYIEAVTACGNSPEDIERWRAERKKRFPTRRRVVEELDKRKASDETAVASFNIRSRDGADSTQPHSNNSDEKGVMDRQLTANSDRLESGKRKRRLCRHFNKGKCFRGSACRYGHDEEARKAFMISQRKQAENKAFLEATGRSGGKASLLRMLLLGDIEKEKFVVLECLRCIRKENFFQS</sequence>
<dbReference type="GO" id="GO:0008270">
    <property type="term" value="F:zinc ion binding"/>
    <property type="evidence" value="ECO:0007669"/>
    <property type="project" value="UniProtKB-KW"/>
</dbReference>
<feature type="region of interest" description="Disordered" evidence="5">
    <location>
        <begin position="121"/>
        <end position="154"/>
    </location>
</feature>
<dbReference type="PANTHER" id="PTHR13309:SF0">
    <property type="entry name" value="FMR1-INTERACTING PROTEIN NUFIP1"/>
    <property type="match status" value="1"/>
</dbReference>
<organism evidence="8">
    <name type="scientific">Aplanochytrium stocchinoi</name>
    <dbReference type="NCBI Taxonomy" id="215587"/>
    <lineage>
        <taxon>Eukaryota</taxon>
        <taxon>Sar</taxon>
        <taxon>Stramenopiles</taxon>
        <taxon>Bigyra</taxon>
        <taxon>Labyrinthulomycetes</taxon>
        <taxon>Thraustochytrida</taxon>
        <taxon>Thraustochytriidae</taxon>
        <taxon>Aplanochytrium</taxon>
    </lineage>
</organism>
<name>A0A6S8A8W3_9STRA</name>
<dbReference type="GO" id="GO:0003723">
    <property type="term" value="F:RNA binding"/>
    <property type="evidence" value="ECO:0007669"/>
    <property type="project" value="InterPro"/>
</dbReference>
<dbReference type="EMBL" id="HBIN01002478">
    <property type="protein sequence ID" value="CAE0431305.1"/>
    <property type="molecule type" value="Transcribed_RNA"/>
</dbReference>
<dbReference type="PROSITE" id="PS50103">
    <property type="entry name" value="ZF_C3H1"/>
    <property type="match status" value="1"/>
</dbReference>
<dbReference type="SUPFAM" id="SSF90229">
    <property type="entry name" value="CCCH zinc finger"/>
    <property type="match status" value="1"/>
</dbReference>
<reference evidence="8" key="1">
    <citation type="submission" date="2021-01" db="EMBL/GenBank/DDBJ databases">
        <authorList>
            <person name="Corre E."/>
            <person name="Pelletier E."/>
            <person name="Niang G."/>
            <person name="Scheremetjew M."/>
            <person name="Finn R."/>
            <person name="Kale V."/>
            <person name="Holt S."/>
            <person name="Cochrane G."/>
            <person name="Meng A."/>
            <person name="Brown T."/>
            <person name="Cohen L."/>
        </authorList>
    </citation>
    <scope>NUCLEOTIDE SEQUENCE</scope>
    <source>
        <strain evidence="8">GSBS06</strain>
    </source>
</reference>
<feature type="region of interest" description="Disordered" evidence="5">
    <location>
        <begin position="1"/>
        <end position="49"/>
    </location>
</feature>
<proteinExistence type="predicted"/>
<dbReference type="GO" id="GO:0000492">
    <property type="term" value="P:box C/D snoRNP assembly"/>
    <property type="evidence" value="ECO:0007669"/>
    <property type="project" value="TreeGrafter"/>
</dbReference>
<evidence type="ECO:0000256" key="5">
    <source>
        <dbReference type="SAM" id="MobiDB-lite"/>
    </source>
</evidence>
<dbReference type="EMBL" id="HBIN01002480">
    <property type="protein sequence ID" value="CAE0431307.1"/>
    <property type="molecule type" value="Transcribed_RNA"/>
</dbReference>
<evidence type="ECO:0000259" key="6">
    <source>
        <dbReference type="PROSITE" id="PS50103"/>
    </source>
</evidence>